<dbReference type="InterPro" id="IPR010227">
    <property type="entry name" value="NADH_Q_OxRdtase_chainM/4"/>
</dbReference>
<evidence type="ECO:0000313" key="9">
    <source>
        <dbReference type="EMBL" id="WFM83076.1"/>
    </source>
</evidence>
<feature type="transmembrane region" description="Helical" evidence="7">
    <location>
        <begin position="169"/>
        <end position="191"/>
    </location>
</feature>
<feature type="transmembrane region" description="Helical" evidence="7">
    <location>
        <begin position="6"/>
        <end position="27"/>
    </location>
</feature>
<evidence type="ECO:0000313" key="10">
    <source>
        <dbReference type="Proteomes" id="UP001215216"/>
    </source>
</evidence>
<feature type="transmembrane region" description="Helical" evidence="7">
    <location>
        <begin position="252"/>
        <end position="273"/>
    </location>
</feature>
<evidence type="ECO:0000256" key="6">
    <source>
        <dbReference type="RuleBase" id="RU000320"/>
    </source>
</evidence>
<feature type="transmembrane region" description="Helical" evidence="7">
    <location>
        <begin position="279"/>
        <end position="297"/>
    </location>
</feature>
<feature type="domain" description="NADH:quinone oxidoreductase/Mrp antiporter transmembrane" evidence="8">
    <location>
        <begin position="134"/>
        <end position="424"/>
    </location>
</feature>
<accession>A0ABY8FX34</accession>
<evidence type="ECO:0000256" key="7">
    <source>
        <dbReference type="SAM" id="Phobius"/>
    </source>
</evidence>
<feature type="transmembrane region" description="Helical" evidence="7">
    <location>
        <begin position="377"/>
        <end position="399"/>
    </location>
</feature>
<evidence type="ECO:0000259" key="8">
    <source>
        <dbReference type="Pfam" id="PF00361"/>
    </source>
</evidence>
<keyword evidence="4 7" id="KW-1133">Transmembrane helix</keyword>
<keyword evidence="10" id="KW-1185">Reference proteome</keyword>
<comment type="similarity">
    <text evidence="2">Belongs to the complex I subunit 4 family.</text>
</comment>
<feature type="transmembrane region" description="Helical" evidence="7">
    <location>
        <begin position="411"/>
        <end position="432"/>
    </location>
</feature>
<feature type="transmembrane region" description="Helical" evidence="7">
    <location>
        <begin position="336"/>
        <end position="357"/>
    </location>
</feature>
<feature type="transmembrane region" description="Helical" evidence="7">
    <location>
        <begin position="39"/>
        <end position="58"/>
    </location>
</feature>
<feature type="transmembrane region" description="Helical" evidence="7">
    <location>
        <begin position="78"/>
        <end position="102"/>
    </location>
</feature>
<dbReference type="PRINTS" id="PR01437">
    <property type="entry name" value="NUOXDRDTASE4"/>
</dbReference>
<dbReference type="PANTHER" id="PTHR43507">
    <property type="entry name" value="NADH-UBIQUINONE OXIDOREDUCTASE CHAIN 4"/>
    <property type="match status" value="1"/>
</dbReference>
<evidence type="ECO:0000256" key="5">
    <source>
        <dbReference type="ARBA" id="ARBA00023136"/>
    </source>
</evidence>
<reference evidence="9 10" key="1">
    <citation type="submission" date="2023-03" db="EMBL/GenBank/DDBJ databases">
        <title>Complete genome of Arcanobacterium canis strain DSM 25104 isolated in 2010 from a canine otitis externa in Germany.</title>
        <authorList>
            <person name="Borowiak M."/>
            <person name="Kreitlow A."/>
            <person name="Malorny B."/>
            <person name="Laemmler C."/>
            <person name="Prenger-Berninghoff E."/>
            <person name="Ploetz M."/>
            <person name="Abdulmawjood A."/>
        </authorList>
    </citation>
    <scope>NUCLEOTIDE SEQUENCE [LARGE SCALE GENOMIC DNA]</scope>
    <source>
        <strain evidence="9 10">DSM 25104</strain>
    </source>
</reference>
<feature type="transmembrane region" description="Helical" evidence="7">
    <location>
        <begin position="309"/>
        <end position="330"/>
    </location>
</feature>
<protein>
    <submittedName>
        <fullName evidence="9">NADH-quinone oxidoreductase subunit M</fullName>
        <ecNumber evidence="9">1.6.5.-</ecNumber>
    </submittedName>
</protein>
<proteinExistence type="inferred from homology"/>
<keyword evidence="3 6" id="KW-0812">Transmembrane</keyword>
<comment type="subcellular location">
    <subcellularLocation>
        <location evidence="1">Endomembrane system</location>
        <topology evidence="1">Multi-pass membrane protein</topology>
    </subcellularLocation>
    <subcellularLocation>
        <location evidence="6">Membrane</location>
        <topology evidence="6">Multi-pass membrane protein</topology>
    </subcellularLocation>
</comment>
<evidence type="ECO:0000256" key="2">
    <source>
        <dbReference type="ARBA" id="ARBA00009025"/>
    </source>
</evidence>
<dbReference type="InterPro" id="IPR003918">
    <property type="entry name" value="NADH_UbQ_OxRdtase"/>
</dbReference>
<organism evidence="9 10">
    <name type="scientific">Arcanobacterium canis</name>
    <dbReference type="NCBI Taxonomy" id="999183"/>
    <lineage>
        <taxon>Bacteria</taxon>
        <taxon>Bacillati</taxon>
        <taxon>Actinomycetota</taxon>
        <taxon>Actinomycetes</taxon>
        <taxon>Actinomycetales</taxon>
        <taxon>Actinomycetaceae</taxon>
        <taxon>Arcanobacterium</taxon>
    </lineage>
</organism>
<evidence type="ECO:0000256" key="4">
    <source>
        <dbReference type="ARBA" id="ARBA00022989"/>
    </source>
</evidence>
<feature type="transmembrane region" description="Helical" evidence="7">
    <location>
        <begin position="137"/>
        <end position="157"/>
    </location>
</feature>
<name>A0ABY8FX34_9ACTO</name>
<feature type="transmembrane region" description="Helical" evidence="7">
    <location>
        <begin position="114"/>
        <end position="131"/>
    </location>
</feature>
<keyword evidence="5 7" id="KW-0472">Membrane</keyword>
<dbReference type="EC" id="1.6.5.-" evidence="9"/>
<dbReference type="Proteomes" id="UP001215216">
    <property type="component" value="Chromosome"/>
</dbReference>
<evidence type="ECO:0000256" key="3">
    <source>
        <dbReference type="ARBA" id="ARBA00022692"/>
    </source>
</evidence>
<keyword evidence="9" id="KW-0560">Oxidoreductase</keyword>
<feature type="transmembrane region" description="Helical" evidence="7">
    <location>
        <begin position="457"/>
        <end position="476"/>
    </location>
</feature>
<gene>
    <name evidence="9" type="ORF">P7079_06680</name>
</gene>
<dbReference type="Pfam" id="PF00361">
    <property type="entry name" value="Proton_antipo_M"/>
    <property type="match status" value="1"/>
</dbReference>
<dbReference type="EMBL" id="CP121208">
    <property type="protein sequence ID" value="WFM83076.1"/>
    <property type="molecule type" value="Genomic_DNA"/>
</dbReference>
<sequence>MISNAAFPWLTFLIALVALAAVMLWLVRPLRRVARHYALAVSVLVFVLFAVAFATGYHTDHISLYESYRWIPQIGVTWTVGINGLQAVMIFLATFLVPVVILAEYGQDDTEESYGFFAWVLALEAVMIGLFAVQDLFVFYVLFEALVIPMYFLIGRYGGENRKPAAMKFLVYSLVGGLIMLAGVIGVYAYGPGGSDAYLYSTLAQGLNASETAQLWLFGSFFIAFAIKAPMWPLHTWLPDTAAEATPGTSTLLVSVLDKLGTYGMIVICVPLFPRAALGLSVTIIVLALISIFWGALMAVKADNLLRLVAYTSVSHFGFMVMAIFSGSTLAMTGAMVYMVAHGISTAGMFLVVGFLARRGNSYLISSYGGWQRVTPLIAGTFLVSGLATIALPGLSGFIPEYMTLMGTFQTVKWAALAAVPAVVIASVYVLWPYQRVFTGPKPDVDVEDMRATEKTAMGLILAAMLWLGFYPAPVIDLVSTPAAYAVSVMAQVSTTENIVLEGSNK</sequence>
<evidence type="ECO:0000256" key="1">
    <source>
        <dbReference type="ARBA" id="ARBA00004127"/>
    </source>
</evidence>
<dbReference type="GO" id="GO:0016491">
    <property type="term" value="F:oxidoreductase activity"/>
    <property type="evidence" value="ECO:0007669"/>
    <property type="project" value="UniProtKB-KW"/>
</dbReference>
<dbReference type="NCBIfam" id="TIGR01972">
    <property type="entry name" value="NDH_I_M"/>
    <property type="match status" value="1"/>
</dbReference>
<dbReference type="PANTHER" id="PTHR43507:SF1">
    <property type="entry name" value="NADH-UBIQUINONE OXIDOREDUCTASE CHAIN 4"/>
    <property type="match status" value="1"/>
</dbReference>
<dbReference type="InterPro" id="IPR001750">
    <property type="entry name" value="ND/Mrp_TM"/>
</dbReference>
<dbReference type="RefSeq" id="WP_278012502.1">
    <property type="nucleotide sequence ID" value="NZ_CP121208.1"/>
</dbReference>
<feature type="transmembrane region" description="Helical" evidence="7">
    <location>
        <begin position="213"/>
        <end position="231"/>
    </location>
</feature>